<gene>
    <name evidence="14" type="ORF">FSP39_012423</name>
</gene>
<sequence>MAKDGKPKVNPYQKRSLDDAFLLWATLGLFGAHHFYLHRYFFGVLYLLTLGLFFGGWLIDFFRMRELVKDSNEKMENPDLKDRKLASDAYALWFPFGIFGLHHAYIGNRDLAIVYACTLGMFFIGWLADLYFMSYHIDEARRKEEKSMFVSRRQEYLVVTAILCVSLLYIITQYTNITQVWNSALSYIQKIYQTHEFPINERLFCKPDDDILLLVAIYSGTKEGMERQFVRQKWGSYAKRNKRIRLLFFIGLTSNETDSNNIKRESKMYHDIIQINSTDTYRTLTLKSFAFFRWSQQFCKGAKYLLKIDCDMQIDLKRLFSVLERGNVFDAFQCGVILRNMHPFRTLGHKWFISRETYAKDVWPNYCYGPAYIVSNRIAAKIANLSIPKDPFPVDDVYMTGILREILKEEIRQDVLQFSPSHYIKTDTKVVNGNITTYIKPVIVKDIRNVDVKKKPVIVKGIRNVDVKQKPVVVNIRNVDVKQKPVTLKDIRNVAVKQKPIIMKDILNVSLKQTQKSIKDIRNMTAEQKSI</sequence>
<evidence type="ECO:0000256" key="11">
    <source>
        <dbReference type="ARBA" id="ARBA00023180"/>
    </source>
</evidence>
<keyword evidence="5" id="KW-0808">Transferase</keyword>
<evidence type="ECO:0000256" key="9">
    <source>
        <dbReference type="ARBA" id="ARBA00023034"/>
    </source>
</evidence>
<dbReference type="GO" id="GO:0000139">
    <property type="term" value="C:Golgi membrane"/>
    <property type="evidence" value="ECO:0007669"/>
    <property type="project" value="UniProtKB-SubCell"/>
</dbReference>
<feature type="transmembrane region" description="Helical" evidence="12">
    <location>
        <begin position="20"/>
        <end position="37"/>
    </location>
</feature>
<keyword evidence="10 12" id="KW-0472">Membrane</keyword>
<evidence type="ECO:0000259" key="13">
    <source>
        <dbReference type="Pfam" id="PF05154"/>
    </source>
</evidence>
<dbReference type="Gene3D" id="3.90.550.50">
    <property type="match status" value="1"/>
</dbReference>
<evidence type="ECO:0000256" key="5">
    <source>
        <dbReference type="ARBA" id="ARBA00022679"/>
    </source>
</evidence>
<feature type="transmembrane region" description="Helical" evidence="12">
    <location>
        <begin position="43"/>
        <end position="64"/>
    </location>
</feature>
<feature type="transmembrane region" description="Helical" evidence="12">
    <location>
        <begin position="85"/>
        <end position="106"/>
    </location>
</feature>
<evidence type="ECO:0000256" key="1">
    <source>
        <dbReference type="ARBA" id="ARBA00004141"/>
    </source>
</evidence>
<dbReference type="PANTHER" id="PTHR11214:SF314">
    <property type="entry name" value="HEXOSYLTRANSFERASE"/>
    <property type="match status" value="1"/>
</dbReference>
<organism evidence="14 15">
    <name type="scientific">Pinctada imbricata</name>
    <name type="common">Atlantic pearl-oyster</name>
    <name type="synonym">Pinctada martensii</name>
    <dbReference type="NCBI Taxonomy" id="66713"/>
    <lineage>
        <taxon>Eukaryota</taxon>
        <taxon>Metazoa</taxon>
        <taxon>Spiralia</taxon>
        <taxon>Lophotrochozoa</taxon>
        <taxon>Mollusca</taxon>
        <taxon>Bivalvia</taxon>
        <taxon>Autobranchia</taxon>
        <taxon>Pteriomorphia</taxon>
        <taxon>Pterioida</taxon>
        <taxon>Pterioidea</taxon>
        <taxon>Pteriidae</taxon>
        <taxon>Pinctada</taxon>
    </lineage>
</organism>
<dbReference type="GO" id="GO:0016758">
    <property type="term" value="F:hexosyltransferase activity"/>
    <property type="evidence" value="ECO:0007669"/>
    <property type="project" value="InterPro"/>
</dbReference>
<evidence type="ECO:0000313" key="15">
    <source>
        <dbReference type="Proteomes" id="UP001186944"/>
    </source>
</evidence>
<evidence type="ECO:0000256" key="10">
    <source>
        <dbReference type="ARBA" id="ARBA00023136"/>
    </source>
</evidence>
<evidence type="ECO:0000256" key="12">
    <source>
        <dbReference type="SAM" id="Phobius"/>
    </source>
</evidence>
<comment type="subcellular location">
    <subcellularLocation>
        <location evidence="2">Golgi apparatus membrane</location>
        <topology evidence="2">Single-pass type II membrane protein</topology>
    </subcellularLocation>
    <subcellularLocation>
        <location evidence="1">Membrane</location>
        <topology evidence="1">Multi-pass membrane protein</topology>
    </subcellularLocation>
</comment>
<evidence type="ECO:0000256" key="4">
    <source>
        <dbReference type="ARBA" id="ARBA00022676"/>
    </source>
</evidence>
<comment type="caution">
    <text evidence="14">The sequence shown here is derived from an EMBL/GenBank/DDBJ whole genome shotgun (WGS) entry which is preliminary data.</text>
</comment>
<accession>A0AA88XR90</accession>
<dbReference type="Pfam" id="PF05154">
    <property type="entry name" value="TM2"/>
    <property type="match status" value="2"/>
</dbReference>
<dbReference type="FunFam" id="3.90.550.50:FF:000001">
    <property type="entry name" value="Hexosyltransferase"/>
    <property type="match status" value="1"/>
</dbReference>
<evidence type="ECO:0000256" key="8">
    <source>
        <dbReference type="ARBA" id="ARBA00022989"/>
    </source>
</evidence>
<keyword evidence="7" id="KW-0735">Signal-anchor</keyword>
<feature type="transmembrane region" description="Helical" evidence="12">
    <location>
        <begin position="112"/>
        <end position="135"/>
    </location>
</feature>
<feature type="transmembrane region" description="Helical" evidence="12">
    <location>
        <begin position="156"/>
        <end position="174"/>
    </location>
</feature>
<dbReference type="PANTHER" id="PTHR11214">
    <property type="entry name" value="BETA-1,3-N-ACETYLGLUCOSAMINYLTRANSFERASE"/>
    <property type="match status" value="1"/>
</dbReference>
<dbReference type="Pfam" id="PF01762">
    <property type="entry name" value="Galactosyl_T"/>
    <property type="match status" value="1"/>
</dbReference>
<evidence type="ECO:0000313" key="14">
    <source>
        <dbReference type="EMBL" id="KAK3086034.1"/>
    </source>
</evidence>
<keyword evidence="4" id="KW-0328">Glycosyltransferase</keyword>
<evidence type="ECO:0000256" key="6">
    <source>
        <dbReference type="ARBA" id="ARBA00022692"/>
    </source>
</evidence>
<keyword evidence="11" id="KW-0325">Glycoprotein</keyword>
<proteinExistence type="inferred from homology"/>
<keyword evidence="9" id="KW-0333">Golgi apparatus</keyword>
<dbReference type="InterPro" id="IPR002659">
    <property type="entry name" value="Glyco_trans_31"/>
</dbReference>
<dbReference type="EMBL" id="VSWD01000012">
    <property type="protein sequence ID" value="KAK3086034.1"/>
    <property type="molecule type" value="Genomic_DNA"/>
</dbReference>
<comment type="similarity">
    <text evidence="3">Belongs to the glycosyltransferase 31 family.</text>
</comment>
<feature type="domain" description="TM2" evidence="13">
    <location>
        <begin position="20"/>
        <end position="62"/>
    </location>
</feature>
<evidence type="ECO:0000256" key="3">
    <source>
        <dbReference type="ARBA" id="ARBA00008661"/>
    </source>
</evidence>
<evidence type="ECO:0000256" key="7">
    <source>
        <dbReference type="ARBA" id="ARBA00022968"/>
    </source>
</evidence>
<evidence type="ECO:0000256" key="2">
    <source>
        <dbReference type="ARBA" id="ARBA00004323"/>
    </source>
</evidence>
<protein>
    <recommendedName>
        <fullName evidence="13">TM2 domain-containing protein</fullName>
    </recommendedName>
</protein>
<feature type="domain" description="TM2" evidence="13">
    <location>
        <begin position="89"/>
        <end position="130"/>
    </location>
</feature>
<reference evidence="14" key="1">
    <citation type="submission" date="2019-08" db="EMBL/GenBank/DDBJ databases">
        <title>The improved chromosome-level genome for the pearl oyster Pinctada fucata martensii using PacBio sequencing and Hi-C.</title>
        <authorList>
            <person name="Zheng Z."/>
        </authorList>
    </citation>
    <scope>NUCLEOTIDE SEQUENCE</scope>
    <source>
        <strain evidence="14">ZZ-2019</strain>
        <tissue evidence="14">Adductor muscle</tissue>
    </source>
</reference>
<dbReference type="GO" id="GO:0006493">
    <property type="term" value="P:protein O-linked glycosylation"/>
    <property type="evidence" value="ECO:0007669"/>
    <property type="project" value="TreeGrafter"/>
</dbReference>
<keyword evidence="8 12" id="KW-1133">Transmembrane helix</keyword>
<dbReference type="InterPro" id="IPR007829">
    <property type="entry name" value="TM2"/>
</dbReference>
<dbReference type="Proteomes" id="UP001186944">
    <property type="component" value="Unassembled WGS sequence"/>
</dbReference>
<keyword evidence="15" id="KW-1185">Reference proteome</keyword>
<keyword evidence="6 12" id="KW-0812">Transmembrane</keyword>
<dbReference type="AlphaFoldDB" id="A0AA88XR90"/>
<name>A0AA88XR90_PINIB</name>